<dbReference type="InterPro" id="IPR010071">
    <property type="entry name" value="AA_adenyl_dom"/>
</dbReference>
<name>A0A927MHI9_9BACL</name>
<dbReference type="CDD" id="cd05930">
    <property type="entry name" value="A_NRPS"/>
    <property type="match status" value="1"/>
</dbReference>
<organism evidence="5 6">
    <name type="scientific">Sporosarcina limicola</name>
    <dbReference type="NCBI Taxonomy" id="34101"/>
    <lineage>
        <taxon>Bacteria</taxon>
        <taxon>Bacillati</taxon>
        <taxon>Bacillota</taxon>
        <taxon>Bacilli</taxon>
        <taxon>Bacillales</taxon>
        <taxon>Caryophanaceae</taxon>
        <taxon>Sporosarcina</taxon>
    </lineage>
</organism>
<dbReference type="InterPro" id="IPR036736">
    <property type="entry name" value="ACP-like_sf"/>
</dbReference>
<dbReference type="NCBIfam" id="TIGR01746">
    <property type="entry name" value="Thioester-redct"/>
    <property type="match status" value="1"/>
</dbReference>
<dbReference type="PROSITE" id="PS00012">
    <property type="entry name" value="PHOSPHOPANTETHEINE"/>
    <property type="match status" value="1"/>
</dbReference>
<dbReference type="Pfam" id="PF07993">
    <property type="entry name" value="NAD_binding_4"/>
    <property type="match status" value="1"/>
</dbReference>
<dbReference type="RefSeq" id="WP_225941802.1">
    <property type="nucleotide sequence ID" value="NZ_JADBEL010000001.1"/>
</dbReference>
<dbReference type="Pfam" id="PF00501">
    <property type="entry name" value="AMP-binding"/>
    <property type="match status" value="1"/>
</dbReference>
<dbReference type="InterPro" id="IPR036291">
    <property type="entry name" value="NAD(P)-bd_dom_sf"/>
</dbReference>
<dbReference type="FunFam" id="3.30.300.30:FF:000010">
    <property type="entry name" value="Enterobactin synthetase component F"/>
    <property type="match status" value="1"/>
</dbReference>
<dbReference type="Proteomes" id="UP000658225">
    <property type="component" value="Unassembled WGS sequence"/>
</dbReference>
<dbReference type="PANTHER" id="PTHR44845">
    <property type="entry name" value="CARRIER DOMAIN-CONTAINING PROTEIN"/>
    <property type="match status" value="1"/>
</dbReference>
<keyword evidence="6" id="KW-1185">Reference proteome</keyword>
<accession>A0A927MHI9</accession>
<dbReference type="Pfam" id="PF00550">
    <property type="entry name" value="PP-binding"/>
    <property type="match status" value="1"/>
</dbReference>
<keyword evidence="3" id="KW-0597">Phosphoprotein</keyword>
<evidence type="ECO:0000256" key="3">
    <source>
        <dbReference type="ARBA" id="ARBA00022553"/>
    </source>
</evidence>
<dbReference type="InterPro" id="IPR006162">
    <property type="entry name" value="Ppantetheine_attach_site"/>
</dbReference>
<dbReference type="InterPro" id="IPR009081">
    <property type="entry name" value="PP-bd_ACP"/>
</dbReference>
<dbReference type="PROSITE" id="PS00455">
    <property type="entry name" value="AMP_BINDING"/>
    <property type="match status" value="1"/>
</dbReference>
<comment type="caution">
    <text evidence="5">The sequence shown here is derived from an EMBL/GenBank/DDBJ whole genome shotgun (WGS) entry which is preliminary data.</text>
</comment>
<dbReference type="InterPro" id="IPR010080">
    <property type="entry name" value="Thioester_reductase-like_dom"/>
</dbReference>
<evidence type="ECO:0000256" key="2">
    <source>
        <dbReference type="ARBA" id="ARBA00022450"/>
    </source>
</evidence>
<sequence>MSLKTEVTSVTLRHEKTIETLMYENLPLPFERIQLLTDEEKILYQALNQTKAPYETEKTIPEVFYQSAALFADNIALSSDEGQMTYRQLNERSNQIAHMLISNGMKKGEYVAIVMERSKDTVISVLGILKAGGVYVPIDPSYPKERCRYLLDDTNAMFILTKYKHTHLLADLLNSDDHAQTVFQLDQIDEAFSKENMNMDLNPSDIAYIIYTSGSSGKPKGTLIRHNSVINLITDNQRIYQSTEQDVYSQFISYSFDPSVTETFTAFFSGARLHMLTSIERLSIEAFANAIKRERVTAATVPNAFFNQLAIHLPVDQLDGLTTLRYLSVGGEALMYSMVKKWQEKFGTGTEIVNVYGPTECTVLSSYYKVKDYVTESQSSIPIGKPIANYEIYIVNKDDQLCPINVPGELCIAGAGLTAGYLNQPEQTAEAFVPHLFSVTPGKTMYRTGDLARLLPSGVIEFVGRKDSQVKVRGFRIEIGEIEAVLSHAPDVLEAVILAKKMEDSNNSLFAYYTVGRDTQVEQAKIREYLASNLPEYMVPERFIEVEEMPLSPTGKIDRKQLASIDIGLSKTTHYDAPENEIQQVLAHSWKKTLGVERVGIHDNFFHIGGHSLKVLEILVQVKKHWPFLKIQDFFQHQTIAELDICIRNHKPENPKTTNRTTDFVLKNLMEPGALPVIQPVKPLPMNAVLLTGATGYLGSHVLYELLIRTNAHVYCLIRQNSDSSIDEKLIESMQFYFGEHITEMINGRVTAVQGDLSGPGLNLSRTNRSKLTEYLDAIIHCGADVRHFGDADHFHNVNIEGTRHLLELAKSKEGMHFHHISTIGIPEELASSQWEYDQVHGDFDYDVTLENVYNQSKLEAENIVRKAAQDLPVSIYRVGNLTCHSETGKFQRNMDDNAFYRMIKSMLCLGKTPQANWHIDFTPINYASEALVALACQPKSSGHIFHLCNPVPLTYAAFIEEVKELGFELETVEADQYENWLLNGDHTEEAQEFLSLAIAQLEGDGASDSAFIFNSSKTQEFLKDTDVKCAEPSPTFIRTLIEYGMKTGYFPEPKLGTVR</sequence>
<dbReference type="GO" id="GO:0043041">
    <property type="term" value="P:amino acid activation for nonribosomal peptide biosynthetic process"/>
    <property type="evidence" value="ECO:0007669"/>
    <property type="project" value="UniProtKB-ARBA"/>
</dbReference>
<dbReference type="PANTHER" id="PTHR44845:SF7">
    <property type="entry name" value="PLIPASTATIN SYNTHASE SUBUNIT D"/>
    <property type="match status" value="1"/>
</dbReference>
<gene>
    <name evidence="5" type="ORF">H4683_000221</name>
</gene>
<dbReference type="Gene3D" id="1.10.1200.10">
    <property type="entry name" value="ACP-like"/>
    <property type="match status" value="1"/>
</dbReference>
<dbReference type="InterPro" id="IPR000873">
    <property type="entry name" value="AMP-dep_synth/lig_dom"/>
</dbReference>
<evidence type="ECO:0000256" key="1">
    <source>
        <dbReference type="ARBA" id="ARBA00006432"/>
    </source>
</evidence>
<dbReference type="FunFam" id="3.40.50.980:FF:000001">
    <property type="entry name" value="Non-ribosomal peptide synthetase"/>
    <property type="match status" value="1"/>
</dbReference>
<proteinExistence type="inferred from homology"/>
<dbReference type="InterPro" id="IPR045851">
    <property type="entry name" value="AMP-bd_C_sf"/>
</dbReference>
<dbReference type="GO" id="GO:0044550">
    <property type="term" value="P:secondary metabolite biosynthetic process"/>
    <property type="evidence" value="ECO:0007669"/>
    <property type="project" value="UniProtKB-ARBA"/>
</dbReference>
<reference evidence="5" key="1">
    <citation type="submission" date="2020-10" db="EMBL/GenBank/DDBJ databases">
        <title>Genomic Encyclopedia of Type Strains, Phase IV (KMG-IV): sequencing the most valuable type-strain genomes for metagenomic binning, comparative biology and taxonomic classification.</title>
        <authorList>
            <person name="Goeker M."/>
        </authorList>
    </citation>
    <scope>NUCLEOTIDE SEQUENCE</scope>
    <source>
        <strain evidence="5">DSM 13886</strain>
    </source>
</reference>
<dbReference type="FunFam" id="3.40.50.12780:FF:000012">
    <property type="entry name" value="Non-ribosomal peptide synthetase"/>
    <property type="match status" value="1"/>
</dbReference>
<dbReference type="NCBIfam" id="TIGR01733">
    <property type="entry name" value="AA-adenyl-dom"/>
    <property type="match status" value="1"/>
</dbReference>
<dbReference type="InterPro" id="IPR013120">
    <property type="entry name" value="FAR_NAD-bd"/>
</dbReference>
<dbReference type="SUPFAM" id="SSF56801">
    <property type="entry name" value="Acetyl-CoA synthetase-like"/>
    <property type="match status" value="1"/>
</dbReference>
<evidence type="ECO:0000259" key="4">
    <source>
        <dbReference type="PROSITE" id="PS50075"/>
    </source>
</evidence>
<dbReference type="Pfam" id="PF13193">
    <property type="entry name" value="AMP-binding_C"/>
    <property type="match status" value="1"/>
</dbReference>
<dbReference type="InterPro" id="IPR020845">
    <property type="entry name" value="AMP-binding_CS"/>
</dbReference>
<dbReference type="PROSITE" id="PS50075">
    <property type="entry name" value="CARRIER"/>
    <property type="match status" value="1"/>
</dbReference>
<evidence type="ECO:0000313" key="5">
    <source>
        <dbReference type="EMBL" id="MBE1553152.1"/>
    </source>
</evidence>
<comment type="similarity">
    <text evidence="1">Belongs to the ATP-dependent AMP-binding enzyme family.</text>
</comment>
<dbReference type="EMBL" id="JADBEL010000001">
    <property type="protein sequence ID" value="MBE1553152.1"/>
    <property type="molecule type" value="Genomic_DNA"/>
</dbReference>
<dbReference type="Gene3D" id="3.30.300.30">
    <property type="match status" value="1"/>
</dbReference>
<keyword evidence="2" id="KW-0596">Phosphopantetheine</keyword>
<dbReference type="AlphaFoldDB" id="A0A927MHI9"/>
<dbReference type="Gene3D" id="2.30.38.10">
    <property type="entry name" value="Luciferase, Domain 3"/>
    <property type="match status" value="1"/>
</dbReference>
<evidence type="ECO:0000313" key="6">
    <source>
        <dbReference type="Proteomes" id="UP000658225"/>
    </source>
</evidence>
<dbReference type="SUPFAM" id="SSF51735">
    <property type="entry name" value="NAD(P)-binding Rossmann-fold domains"/>
    <property type="match status" value="1"/>
</dbReference>
<dbReference type="Gene3D" id="3.40.50.720">
    <property type="entry name" value="NAD(P)-binding Rossmann-like Domain"/>
    <property type="match status" value="1"/>
</dbReference>
<dbReference type="InterPro" id="IPR025110">
    <property type="entry name" value="AMP-bd_C"/>
</dbReference>
<feature type="domain" description="Carrier" evidence="4">
    <location>
        <begin position="577"/>
        <end position="651"/>
    </location>
</feature>
<dbReference type="CDD" id="cd05235">
    <property type="entry name" value="SDR_e1"/>
    <property type="match status" value="1"/>
</dbReference>
<dbReference type="Gene3D" id="3.40.50.980">
    <property type="match status" value="2"/>
</dbReference>
<protein>
    <submittedName>
        <fullName evidence="5">Amino acid adenylation domain-containing protein/thioester reductase-like protein</fullName>
    </submittedName>
</protein>
<dbReference type="SUPFAM" id="SSF47336">
    <property type="entry name" value="ACP-like"/>
    <property type="match status" value="1"/>
</dbReference>